<dbReference type="VEuPathDB" id="FungiDB:B1J91_G02211g"/>
<keyword evidence="4" id="KW-0509">mRNA transport</keyword>
<dbReference type="VEuPathDB" id="FungiDB:CAGL0G02211g"/>
<evidence type="ECO:0000256" key="3">
    <source>
        <dbReference type="ARBA" id="ARBA00022448"/>
    </source>
</evidence>
<dbReference type="GO" id="GO:0031509">
    <property type="term" value="P:subtelomeric heterochromatin formation"/>
    <property type="evidence" value="ECO:0007669"/>
    <property type="project" value="EnsemblFungi"/>
</dbReference>
<evidence type="ECO:0000256" key="7">
    <source>
        <dbReference type="ARBA" id="ARBA00023242"/>
    </source>
</evidence>
<dbReference type="AlphaFoldDB" id="A0A0W0EBV4"/>
<feature type="domain" description="Nucleoporin Nup133/Nup155-like N-terminal" evidence="9">
    <location>
        <begin position="49"/>
        <end position="471"/>
    </location>
</feature>
<feature type="domain" description="Nucleoporin Nup133/Nup155-like C-terminal" evidence="8">
    <location>
        <begin position="796"/>
        <end position="942"/>
    </location>
</feature>
<dbReference type="GO" id="GO:0017056">
    <property type="term" value="F:structural constituent of nuclear pore"/>
    <property type="evidence" value="ECO:0007669"/>
    <property type="project" value="EnsemblFungi"/>
</dbReference>
<dbReference type="Pfam" id="PF03177">
    <property type="entry name" value="Nucleoporin_C"/>
    <property type="match status" value="1"/>
</dbReference>
<dbReference type="PANTHER" id="PTHR13405">
    <property type="entry name" value="NUCLEAR PORE COMPLEX PROTEIN NUP133"/>
    <property type="match status" value="1"/>
</dbReference>
<evidence type="ECO:0000256" key="6">
    <source>
        <dbReference type="ARBA" id="ARBA00023010"/>
    </source>
</evidence>
<dbReference type="GO" id="GO:0000973">
    <property type="term" value="P:post-transcriptional tethering of RNA polymerase II gene DNA at nuclear periphery"/>
    <property type="evidence" value="ECO:0007669"/>
    <property type="project" value="EnsemblFungi"/>
</dbReference>
<comment type="subcellular location">
    <subcellularLocation>
        <location evidence="1">Nucleus envelope</location>
    </subcellularLocation>
</comment>
<protein>
    <submittedName>
        <fullName evidence="10">Nucleoporin NUP133</fullName>
    </submittedName>
</protein>
<dbReference type="GO" id="GO:0006302">
    <property type="term" value="P:double-strand break repair"/>
    <property type="evidence" value="ECO:0007669"/>
    <property type="project" value="EnsemblFungi"/>
</dbReference>
<dbReference type="PANTHER" id="PTHR13405:SF11">
    <property type="entry name" value="NUCLEAR PORE COMPLEX PROTEIN NUP133"/>
    <property type="match status" value="1"/>
</dbReference>
<name>A0A0W0EBV4_CANGB</name>
<proteinExistence type="inferred from homology"/>
<evidence type="ECO:0000256" key="4">
    <source>
        <dbReference type="ARBA" id="ARBA00022816"/>
    </source>
</evidence>
<evidence type="ECO:0000259" key="8">
    <source>
        <dbReference type="Pfam" id="PF03177"/>
    </source>
</evidence>
<evidence type="ECO:0000256" key="2">
    <source>
        <dbReference type="ARBA" id="ARBA00005569"/>
    </source>
</evidence>
<dbReference type="GO" id="GO:0030466">
    <property type="term" value="P:silent mating-type cassette heterochromatin formation"/>
    <property type="evidence" value="ECO:0007669"/>
    <property type="project" value="EnsemblFungi"/>
</dbReference>
<dbReference type="InterPro" id="IPR007187">
    <property type="entry name" value="Nucleoporin_Nup133/Nup155_C"/>
</dbReference>
<dbReference type="GO" id="GO:0031990">
    <property type="term" value="P:mRNA export from nucleus in response to heat stress"/>
    <property type="evidence" value="ECO:0007669"/>
    <property type="project" value="EnsemblFungi"/>
</dbReference>
<dbReference type="InterPro" id="IPR015943">
    <property type="entry name" value="WD40/YVTN_repeat-like_dom_sf"/>
</dbReference>
<accession>A0A0W0EBV4</accession>
<keyword evidence="5" id="KW-0653">Protein transport</keyword>
<dbReference type="Pfam" id="PF08801">
    <property type="entry name" value="Nucleoporin_N"/>
    <property type="match status" value="1"/>
</dbReference>
<dbReference type="GO" id="GO:0031080">
    <property type="term" value="C:nuclear pore outer ring"/>
    <property type="evidence" value="ECO:0007669"/>
    <property type="project" value="EnsemblFungi"/>
</dbReference>
<dbReference type="GO" id="GO:0000122">
    <property type="term" value="P:negative regulation of transcription by RNA polymerase II"/>
    <property type="evidence" value="ECO:0007669"/>
    <property type="project" value="EnsemblFungi"/>
</dbReference>
<dbReference type="GO" id="GO:0051664">
    <property type="term" value="P:nuclear pore localization"/>
    <property type="evidence" value="ECO:0007669"/>
    <property type="project" value="EnsemblFungi"/>
</dbReference>
<evidence type="ECO:0000259" key="9">
    <source>
        <dbReference type="Pfam" id="PF08801"/>
    </source>
</evidence>
<dbReference type="GO" id="GO:0006606">
    <property type="term" value="P:protein import into nucleus"/>
    <property type="evidence" value="ECO:0007669"/>
    <property type="project" value="EnsemblFungi"/>
</dbReference>
<evidence type="ECO:0000256" key="5">
    <source>
        <dbReference type="ARBA" id="ARBA00022927"/>
    </source>
</evidence>
<dbReference type="EMBL" id="LLZZ01000107">
    <property type="protein sequence ID" value="KTB07507.1"/>
    <property type="molecule type" value="Genomic_DNA"/>
</dbReference>
<dbReference type="GO" id="GO:0045944">
    <property type="term" value="P:positive regulation of transcription by RNA polymerase II"/>
    <property type="evidence" value="ECO:0007669"/>
    <property type="project" value="EnsemblFungi"/>
</dbReference>
<dbReference type="VEuPathDB" id="FungiDB:GVI51_G02079"/>
<dbReference type="Proteomes" id="UP000054886">
    <property type="component" value="Unassembled WGS sequence"/>
</dbReference>
<comment type="caution">
    <text evidence="10">The sequence shown here is derived from an EMBL/GenBank/DDBJ whole genome shotgun (WGS) entry which is preliminary data.</text>
</comment>
<dbReference type="Gene3D" id="2.130.10.10">
    <property type="entry name" value="YVTN repeat-like/Quinoprotein amine dehydrogenase"/>
    <property type="match status" value="1"/>
</dbReference>
<dbReference type="InterPro" id="IPR014908">
    <property type="entry name" value="Nucleoporin_Nup133/Nup155_N"/>
</dbReference>
<dbReference type="GO" id="GO:0000781">
    <property type="term" value="C:chromosome, telomeric region"/>
    <property type="evidence" value="ECO:0007669"/>
    <property type="project" value="GOC"/>
</dbReference>
<dbReference type="GO" id="GO:0005829">
    <property type="term" value="C:cytosol"/>
    <property type="evidence" value="ECO:0007669"/>
    <property type="project" value="EnsemblFungi"/>
</dbReference>
<sequence length="1154" mass="131756">MTDVKPMFQLRKDILNDETTGTSAIENVDSGNEESMIYQQVGDQTKVLTENDKYLVKCINSFNAEQLPIPSHVPFYSTIDGVNKQCSYNDNENLYVWNFINSKWDDSNYCKIPLNTDSSSSVNALPKSVFILPTNYDTDAEMLGLENSNSSNGIVGGVILVENTADATYLVYYEDMRSINHLSTSISKNMAHLLDLKLHSEEKVTLMLNSEPAGLVLATTEGRLMFITIRETNGKPCLTLKQQLIRPKGSGPLAFLSLFSSSNEIISLRNGPIIGKGERIVYVLTRNGRFQVWKLSVASKCVKMMDTNFYDSILDDLVELYPFAQGSLKILDTHPITNQPFSPQVVLTQISSSDETNFILSTIILDEQTNSFTIFSTYRLNTYIMKGNSALAKPKLCVPSSLQSATSKYFDLFIVFDKAVVITQTSSKLDSTYTLKRKWEDIISFNKEIQILAESNDASTVYLLTKGMGIISIIPKKERGETAYEESFVKSHLDQAIYFSSSSSNPVEFNLPGGLHLEQDEVENDLKTASEEILLSSSKYIPPLTDNIEKHLSLRLVYFRNLISFVKDNFAFSISPSKKLDIIENFELLNCFHKFNNFISSSNFELKSFWDRTLQANGNINEIELAVEKIHRFPDLFSTYLNTIIKELPSKSYTFKLTLADLIIETIYDAILEEGEKKLRYEFLSLDPLELNTHLPWFISIDILDSINQLFFDLKFSLEGQEKNANTQLLVIVKTLYYLFNQVRLFFLKENNMNDVSAQDFMKKCDQLYENNHLAWNQTLCELGLNEDSLEISEFYHDFVSLVETLDTLEAVESKALYEEYFARFGEQFAHTLFEYYVKKSKLQDLFYRFPEQQEFLVSFFKKYPQYGRVSWIFSIINYDYASAAATLYDITSGDRASAMTLESAQLYLNIAKLSTLAAHENHANVNLLGALKRIQANLDVVDGGKDLVEKLKRVDGAPSHLQANYKGTEFEKLFDLLVKKVTNGTMLQFVEVVILYSLIDDKECLYHALKLLAIDGDILELELKKFLISLIWRRSILFDIQNAYDTTSEDSTLHFVLKQYLEDELFRANCPLPTVGVLTEKTMFTESLLSSLFSNYELDTKKLQDILEKEYNTVESTAVDIEKRIIETISSLDKANDNSYTVNYHDLTIEYQN</sequence>
<comment type="similarity">
    <text evidence="2">Belongs to the nucleoporin Nup133 family.</text>
</comment>
<evidence type="ECO:0000313" key="10">
    <source>
        <dbReference type="EMBL" id="KTB07507.1"/>
    </source>
</evidence>
<evidence type="ECO:0000313" key="11">
    <source>
        <dbReference type="Proteomes" id="UP000054886"/>
    </source>
</evidence>
<keyword evidence="7" id="KW-0539">Nucleus</keyword>
<keyword evidence="6" id="KW-0811">Translocation</keyword>
<reference evidence="10 11" key="1">
    <citation type="submission" date="2015-10" db="EMBL/GenBank/DDBJ databases">
        <title>Draft genomes sequences of Candida glabrata isolates 1A, 1B, 2A, 2B, 3A and 3B.</title>
        <authorList>
            <person name="Haavelsrud O.E."/>
            <person name="Gaustad P."/>
        </authorList>
    </citation>
    <scope>NUCLEOTIDE SEQUENCE [LARGE SCALE GENOMIC DNA]</scope>
    <source>
        <strain evidence="10">910700640</strain>
    </source>
</reference>
<dbReference type="GO" id="GO:0016973">
    <property type="term" value="P:poly(A)+ mRNA export from nucleus"/>
    <property type="evidence" value="ECO:0007669"/>
    <property type="project" value="EnsemblFungi"/>
</dbReference>
<dbReference type="InterPro" id="IPR037624">
    <property type="entry name" value="Nup133-like"/>
</dbReference>
<organism evidence="10 11">
    <name type="scientific">Candida glabrata</name>
    <name type="common">Yeast</name>
    <name type="synonym">Torulopsis glabrata</name>
    <dbReference type="NCBI Taxonomy" id="5478"/>
    <lineage>
        <taxon>Eukaryota</taxon>
        <taxon>Fungi</taxon>
        <taxon>Dikarya</taxon>
        <taxon>Ascomycota</taxon>
        <taxon>Saccharomycotina</taxon>
        <taxon>Saccharomycetes</taxon>
        <taxon>Saccharomycetales</taxon>
        <taxon>Saccharomycetaceae</taxon>
        <taxon>Nakaseomyces</taxon>
    </lineage>
</organism>
<dbReference type="VEuPathDB" id="FungiDB:GWK60_G02079"/>
<dbReference type="GO" id="GO:0006409">
    <property type="term" value="P:tRNA export from nucleus"/>
    <property type="evidence" value="ECO:0007669"/>
    <property type="project" value="EnsemblFungi"/>
</dbReference>
<gene>
    <name evidence="10" type="ORF">AO440_001575</name>
</gene>
<dbReference type="SUPFAM" id="SSF117289">
    <property type="entry name" value="Nucleoporin domain"/>
    <property type="match status" value="1"/>
</dbReference>
<evidence type="ECO:0000256" key="1">
    <source>
        <dbReference type="ARBA" id="ARBA00004259"/>
    </source>
</evidence>
<dbReference type="GO" id="GO:0034398">
    <property type="term" value="P:telomere tethering at nuclear periphery"/>
    <property type="evidence" value="ECO:0007669"/>
    <property type="project" value="EnsemblFungi"/>
</dbReference>
<keyword evidence="3" id="KW-0813">Transport</keyword>